<comment type="caution">
    <text evidence="5">The sequence shown here is derived from an EMBL/GenBank/DDBJ whole genome shotgun (WGS) entry which is preliminary data.</text>
</comment>
<feature type="region of interest" description="Disordered" evidence="3">
    <location>
        <begin position="1"/>
        <end position="70"/>
    </location>
</feature>
<feature type="domain" description="EF-hand" evidence="4">
    <location>
        <begin position="155"/>
        <end position="190"/>
    </location>
</feature>
<dbReference type="Pfam" id="PF13499">
    <property type="entry name" value="EF-hand_7"/>
    <property type="match status" value="2"/>
</dbReference>
<evidence type="ECO:0000259" key="4">
    <source>
        <dbReference type="PROSITE" id="PS50222"/>
    </source>
</evidence>
<dbReference type="InterPro" id="IPR002048">
    <property type="entry name" value="EF_hand_dom"/>
</dbReference>
<dbReference type="FunFam" id="1.10.238.10:FF:000355">
    <property type="entry name" value="Uncharacterized calcium-binding protein B0563.7"/>
    <property type="match status" value="1"/>
</dbReference>
<keyword evidence="1" id="KW-0677">Repeat</keyword>
<keyword evidence="2" id="KW-0106">Calcium</keyword>
<evidence type="ECO:0000256" key="1">
    <source>
        <dbReference type="ARBA" id="ARBA00022737"/>
    </source>
</evidence>
<protein>
    <recommendedName>
        <fullName evidence="4">EF-hand domain-containing protein</fullName>
    </recommendedName>
</protein>
<dbReference type="AlphaFoldDB" id="A0A811LNK1"/>
<proteinExistence type="predicted"/>
<reference evidence="5" key="1">
    <citation type="submission" date="2020-09" db="EMBL/GenBank/DDBJ databases">
        <authorList>
            <person name="Kikuchi T."/>
        </authorList>
    </citation>
    <scope>NUCLEOTIDE SEQUENCE</scope>
    <source>
        <strain evidence="5">SH1</strain>
    </source>
</reference>
<dbReference type="InterPro" id="IPR050145">
    <property type="entry name" value="Centrin_CML-like"/>
</dbReference>
<organism evidence="5 6">
    <name type="scientific">Bursaphelenchus okinawaensis</name>
    <dbReference type="NCBI Taxonomy" id="465554"/>
    <lineage>
        <taxon>Eukaryota</taxon>
        <taxon>Metazoa</taxon>
        <taxon>Ecdysozoa</taxon>
        <taxon>Nematoda</taxon>
        <taxon>Chromadorea</taxon>
        <taxon>Rhabditida</taxon>
        <taxon>Tylenchina</taxon>
        <taxon>Tylenchomorpha</taxon>
        <taxon>Aphelenchoidea</taxon>
        <taxon>Aphelenchoididae</taxon>
        <taxon>Bursaphelenchus</taxon>
    </lineage>
</organism>
<dbReference type="OrthoDB" id="424753at2759"/>
<accession>A0A811LNK1</accession>
<feature type="compositionally biased region" description="Low complexity" evidence="3">
    <location>
        <begin position="9"/>
        <end position="18"/>
    </location>
</feature>
<dbReference type="EMBL" id="CAJFCW020000006">
    <property type="protein sequence ID" value="CAG9125525.1"/>
    <property type="molecule type" value="Genomic_DNA"/>
</dbReference>
<evidence type="ECO:0000256" key="2">
    <source>
        <dbReference type="ARBA" id="ARBA00022837"/>
    </source>
</evidence>
<dbReference type="EMBL" id="CAJFDH010000006">
    <property type="protein sequence ID" value="CAD5229018.1"/>
    <property type="molecule type" value="Genomic_DNA"/>
</dbReference>
<dbReference type="SUPFAM" id="SSF47473">
    <property type="entry name" value="EF-hand"/>
    <property type="match status" value="1"/>
</dbReference>
<dbReference type="GO" id="GO:0005509">
    <property type="term" value="F:calcium ion binding"/>
    <property type="evidence" value="ECO:0007669"/>
    <property type="project" value="InterPro"/>
</dbReference>
<evidence type="ECO:0000313" key="5">
    <source>
        <dbReference type="EMBL" id="CAD5229018.1"/>
    </source>
</evidence>
<feature type="domain" description="EF-hand" evidence="4">
    <location>
        <begin position="119"/>
        <end position="154"/>
    </location>
</feature>
<evidence type="ECO:0000313" key="6">
    <source>
        <dbReference type="Proteomes" id="UP000614601"/>
    </source>
</evidence>
<dbReference type="InterPro" id="IPR018247">
    <property type="entry name" value="EF_Hand_1_Ca_BS"/>
</dbReference>
<name>A0A811LNK1_9BILA</name>
<dbReference type="Proteomes" id="UP000783686">
    <property type="component" value="Unassembled WGS sequence"/>
</dbReference>
<dbReference type="InterPro" id="IPR011992">
    <property type="entry name" value="EF-hand-dom_pair"/>
</dbReference>
<dbReference type="Proteomes" id="UP000614601">
    <property type="component" value="Unassembled WGS sequence"/>
</dbReference>
<evidence type="ECO:0000256" key="3">
    <source>
        <dbReference type="SAM" id="MobiDB-lite"/>
    </source>
</evidence>
<dbReference type="SMART" id="SM00054">
    <property type="entry name" value="EFh"/>
    <property type="match status" value="4"/>
</dbReference>
<gene>
    <name evidence="5" type="ORF">BOKJ2_LOCUS13077</name>
</gene>
<feature type="compositionally biased region" description="Polar residues" evidence="3">
    <location>
        <begin position="43"/>
        <end position="52"/>
    </location>
</feature>
<dbReference type="PROSITE" id="PS50222">
    <property type="entry name" value="EF_HAND_2"/>
    <property type="match status" value="3"/>
</dbReference>
<dbReference type="Gene3D" id="1.10.238.10">
    <property type="entry name" value="EF-hand"/>
    <property type="match status" value="2"/>
</dbReference>
<sequence length="274" mass="30924">MDSLTASGRSSQNQSRSNSPHRLLESTQHLHLPSFIPSRKSSDSSGKITPTFSFGRRNHYPSQLNADRDGFFRQDKPRLPVRMMRRVKVAALPGTSNSDDNSRAATPNLEFLHDNYTKNEIEDYRQLFCMFDTDGSGAIGNEELKEAIISIGLQADDKEIDDLIREVDEDGNGEIDFAEFCHCMKKSQSLVKSTNEELIKQCFNVFDQDGNGVITANEFMYIAKEVGGFSDELAEYVFHELDVSANGHLSTDQFAAIVEDYLLTDQRKIFDEDK</sequence>
<dbReference type="PROSITE" id="PS00018">
    <property type="entry name" value="EF_HAND_1"/>
    <property type="match status" value="3"/>
</dbReference>
<dbReference type="PANTHER" id="PTHR23050">
    <property type="entry name" value="CALCIUM BINDING PROTEIN"/>
    <property type="match status" value="1"/>
</dbReference>
<keyword evidence="6" id="KW-1185">Reference proteome</keyword>
<feature type="domain" description="EF-hand" evidence="4">
    <location>
        <begin position="194"/>
        <end position="229"/>
    </location>
</feature>
<dbReference type="CDD" id="cd00051">
    <property type="entry name" value="EFh"/>
    <property type="match status" value="1"/>
</dbReference>